<keyword evidence="10 15" id="KW-0119">Carbohydrate metabolism</keyword>
<evidence type="ECO:0000256" key="3">
    <source>
        <dbReference type="ARBA" id="ARBA00022533"/>
    </source>
</evidence>
<reference evidence="16" key="3">
    <citation type="submission" date="2025-09" db="UniProtKB">
        <authorList>
            <consortium name="Ensembl"/>
        </authorList>
    </citation>
    <scope>IDENTIFICATION</scope>
</reference>
<dbReference type="AlphaFoldDB" id="A0A674NLV4"/>
<reference evidence="16" key="2">
    <citation type="submission" date="2025-08" db="UniProtKB">
        <authorList>
            <consortium name="Ensembl"/>
        </authorList>
    </citation>
    <scope>IDENTIFICATION</scope>
</reference>
<evidence type="ECO:0000256" key="2">
    <source>
        <dbReference type="ARBA" id="ARBA00006047"/>
    </source>
</evidence>
<dbReference type="NCBIfam" id="TIGR02093">
    <property type="entry name" value="P_ylase"/>
    <property type="match status" value="1"/>
</dbReference>
<evidence type="ECO:0000256" key="11">
    <source>
        <dbReference type="ARBA" id="ARBA00036074"/>
    </source>
</evidence>
<keyword evidence="6 15" id="KW-0328">Glycosyltransferase</keyword>
<dbReference type="PANTHER" id="PTHR11468:SF32">
    <property type="entry name" value="GLYCOGEN PHOSPHORYLASE, MUSCLE FORM"/>
    <property type="match status" value="1"/>
</dbReference>
<comment type="function">
    <text evidence="12 15">Allosteric enzyme that catalyzes the rate-limiting step in glycogen catabolism, the phosphorolytic cleavage of glycogen to produce glucose-1-phosphate, and plays a central role in maintaining cellular and organismal glucose homeostasis.</text>
</comment>
<evidence type="ECO:0000256" key="10">
    <source>
        <dbReference type="ARBA" id="ARBA00023277"/>
    </source>
</evidence>
<dbReference type="GO" id="GO:0030170">
    <property type="term" value="F:pyridoxal phosphate binding"/>
    <property type="evidence" value="ECO:0007669"/>
    <property type="project" value="InterPro"/>
</dbReference>
<evidence type="ECO:0000313" key="17">
    <source>
        <dbReference type="Proteomes" id="UP000005226"/>
    </source>
</evidence>
<dbReference type="FunFam" id="3.40.50.2000:FF:000197">
    <property type="entry name" value="Alpha-1,4 glucan phosphorylase"/>
    <property type="match status" value="1"/>
</dbReference>
<dbReference type="Proteomes" id="UP000005226">
    <property type="component" value="Chromosome 8"/>
</dbReference>
<dbReference type="InterPro" id="IPR011833">
    <property type="entry name" value="Glycg_phsphrylas"/>
</dbReference>
<comment type="catalytic activity">
    <reaction evidence="11">
        <text>[(1-&gt;4)-alpha-D-glucosyl](n) + phosphate = [(1-&gt;4)-alpha-D-glucosyl](n-1) + alpha-D-glucose 1-phosphate</text>
        <dbReference type="Rhea" id="RHEA:41732"/>
        <dbReference type="Rhea" id="RHEA-COMP:9584"/>
        <dbReference type="Rhea" id="RHEA-COMP:9586"/>
        <dbReference type="ChEBI" id="CHEBI:15444"/>
        <dbReference type="ChEBI" id="CHEBI:43474"/>
        <dbReference type="ChEBI" id="CHEBI:58601"/>
        <dbReference type="EC" id="2.4.1.1"/>
    </reaction>
    <physiologicalReaction direction="left-to-right" evidence="11">
        <dbReference type="Rhea" id="RHEA:41733"/>
    </physiologicalReaction>
</comment>
<dbReference type="CDD" id="cd04300">
    <property type="entry name" value="GT35_Glycogen_Phosphorylase"/>
    <property type="match status" value="1"/>
</dbReference>
<dbReference type="PANTHER" id="PTHR11468">
    <property type="entry name" value="GLYCOGEN PHOSPHORYLASE"/>
    <property type="match status" value="1"/>
</dbReference>
<evidence type="ECO:0000256" key="12">
    <source>
        <dbReference type="ARBA" id="ARBA00037413"/>
    </source>
</evidence>
<keyword evidence="9" id="KW-0007">Acetylation</keyword>
<keyword evidence="7 15" id="KW-0808">Transferase</keyword>
<protein>
    <recommendedName>
        <fullName evidence="15">Alpha-1,4 glucan phosphorylase</fullName>
        <ecNumber evidence="15">2.4.1.1</ecNumber>
    </recommendedName>
</protein>
<dbReference type="PIRSF" id="PIRSF000460">
    <property type="entry name" value="Pprylas_GlgP"/>
    <property type="match status" value="1"/>
</dbReference>
<dbReference type="Pfam" id="PF00343">
    <property type="entry name" value="Phosphorylase"/>
    <property type="match status" value="2"/>
</dbReference>
<keyword evidence="17" id="KW-1185">Reference proteome</keyword>
<dbReference type="Gene3D" id="3.40.50.2000">
    <property type="entry name" value="Glycogen Phosphorylase B"/>
    <property type="match status" value="3"/>
</dbReference>
<keyword evidence="3" id="KW-0021">Allosteric enzyme</keyword>
<keyword evidence="8 14" id="KW-0663">Pyridoxal phosphate</keyword>
<dbReference type="FunFam" id="3.40.50.2000:FF:000149">
    <property type="entry name" value="Glycogen phosphorylase, muscle form"/>
    <property type="match status" value="1"/>
</dbReference>
<name>A0A674NLV4_TAKRU</name>
<evidence type="ECO:0000256" key="7">
    <source>
        <dbReference type="ARBA" id="ARBA00022679"/>
    </source>
</evidence>
<comment type="cofactor">
    <cofactor evidence="1 15">
        <name>pyridoxal 5'-phosphate</name>
        <dbReference type="ChEBI" id="CHEBI:597326"/>
    </cofactor>
</comment>
<evidence type="ECO:0000256" key="6">
    <source>
        <dbReference type="ARBA" id="ARBA00022676"/>
    </source>
</evidence>
<evidence type="ECO:0000256" key="5">
    <source>
        <dbReference type="ARBA" id="ARBA00022600"/>
    </source>
</evidence>
<comment type="subunit">
    <text evidence="13">Homodimer. Homotetramer; to form the enzymatically active phosphorylase A.</text>
</comment>
<dbReference type="Ensembl" id="ENSTRUT00000084768.1">
    <property type="protein sequence ID" value="ENSTRUP00000074217.1"/>
    <property type="gene ID" value="ENSTRUG00000013364.3"/>
</dbReference>
<dbReference type="InterPro" id="IPR035090">
    <property type="entry name" value="Pyridoxal_P_attach_site"/>
</dbReference>
<dbReference type="GO" id="GO:0005980">
    <property type="term" value="P:glycogen catabolic process"/>
    <property type="evidence" value="ECO:0007669"/>
    <property type="project" value="TreeGrafter"/>
</dbReference>
<evidence type="ECO:0000256" key="9">
    <source>
        <dbReference type="ARBA" id="ARBA00022990"/>
    </source>
</evidence>
<organism evidence="16 17">
    <name type="scientific">Takifugu rubripes</name>
    <name type="common">Japanese pufferfish</name>
    <name type="synonym">Fugu rubripes</name>
    <dbReference type="NCBI Taxonomy" id="31033"/>
    <lineage>
        <taxon>Eukaryota</taxon>
        <taxon>Metazoa</taxon>
        <taxon>Chordata</taxon>
        <taxon>Craniata</taxon>
        <taxon>Vertebrata</taxon>
        <taxon>Euteleostomi</taxon>
        <taxon>Actinopterygii</taxon>
        <taxon>Neopterygii</taxon>
        <taxon>Teleostei</taxon>
        <taxon>Neoteleostei</taxon>
        <taxon>Acanthomorphata</taxon>
        <taxon>Eupercaria</taxon>
        <taxon>Tetraodontiformes</taxon>
        <taxon>Tetradontoidea</taxon>
        <taxon>Tetraodontidae</taxon>
        <taxon>Takifugu</taxon>
    </lineage>
</organism>
<dbReference type="InterPro" id="IPR000811">
    <property type="entry name" value="Glyco_trans_35"/>
</dbReference>
<evidence type="ECO:0000256" key="1">
    <source>
        <dbReference type="ARBA" id="ARBA00001933"/>
    </source>
</evidence>
<keyword evidence="5" id="KW-0321">Glycogen metabolism</keyword>
<dbReference type="EC" id="2.4.1.1" evidence="15"/>
<dbReference type="FunFam" id="3.40.50.2000:FF:000005">
    <property type="entry name" value="Alpha-1,4 glucan phosphorylase"/>
    <property type="match status" value="1"/>
</dbReference>
<evidence type="ECO:0000256" key="15">
    <source>
        <dbReference type="RuleBase" id="RU000587"/>
    </source>
</evidence>
<dbReference type="GeneTree" id="ENSGT00950000183148"/>
<evidence type="ECO:0000256" key="4">
    <source>
        <dbReference type="ARBA" id="ARBA00022553"/>
    </source>
</evidence>
<sequence>MAKPLTDQEKRKQISVRGLAGLENVADLKTNFNRHLHFTLVKDRNVATKRDYYFALANTVRDHLVGRWIRTQQHYYEKDPKRVYYLSLEFYMGRTLQNTMVNLALENACDEATYQLGLDMEELQDMEEDAGLGNGGLGRLAACFLDSMASLGLAAYGYGIRYEFGIFNQKIVSGWQVEEADDWLRYGNPWEKARPEYMRPVHFYGRVEYTDEGVKWVDTQVVLALPYDTPVPGYRNNIVNTMRLWSAKAPCDFNLKDFNVGGYIQAVLDRNLAENISRVLYPNDNFFEGKELRLKQEYFVVAATLQDIIRRFKASKFGSTDFVAIQLNDTHPALAIPELMRILVDTEKLSWEKAWDIVVRTCAYTNHTVLPEALERWPIDLFKTLLPRHLDIIYEINRRHLERISKLYPGDNDRLRRMSLIEEGDAKKINMAHLCIVGSHAVNGVARIHSEIIKKTNKMKFAAYLEEHYKVKINPSSLFDVQVKRIHEYKRQLLNCLHIITLYNRRCPMVSLHISLNHHDWWKKLKQAFPVMHTQRLFPESSIVNNNIKRLKFIPHWREDSLRNISPCFQAAPGYHTAKMIIKLITSIGDVVNNDPVVGDNLKVIFLENYRVTLAEKVIPAADLSEQISTAGTEASGTGNMKFMLNGALTIGTMDGANVEMAEEAGEENLFIFGMRVEDVEALDKKGYDALSYYNRIPELKEAMDQISGGSFSPNQPDLFKDLVNLLMHHDRFKVFADYEDYISCQEKVNALYKNPKEWTKKVIRNIAGCGKFSSDRTISQYAKEIWGVEPSLEKIAAPDDLQ</sequence>
<evidence type="ECO:0000256" key="8">
    <source>
        <dbReference type="ARBA" id="ARBA00022898"/>
    </source>
</evidence>
<proteinExistence type="inferred from homology"/>
<reference evidence="16 17" key="1">
    <citation type="journal article" date="2011" name="Genome Biol. Evol.">
        <title>Integration of the genetic map and genome assembly of fugu facilitates insights into distinct features of genome evolution in teleosts and mammals.</title>
        <authorList>
            <person name="Kai W."/>
            <person name="Kikuchi K."/>
            <person name="Tohari S."/>
            <person name="Chew A.K."/>
            <person name="Tay A."/>
            <person name="Fujiwara A."/>
            <person name="Hosoya S."/>
            <person name="Suetake H."/>
            <person name="Naruse K."/>
            <person name="Brenner S."/>
            <person name="Suzuki Y."/>
            <person name="Venkatesh B."/>
        </authorList>
    </citation>
    <scope>NUCLEOTIDE SEQUENCE [LARGE SCALE GENOMIC DNA]</scope>
</reference>
<dbReference type="GO" id="GO:0008184">
    <property type="term" value="F:glycogen phosphorylase activity"/>
    <property type="evidence" value="ECO:0007669"/>
    <property type="project" value="InterPro"/>
</dbReference>
<evidence type="ECO:0000313" key="16">
    <source>
        <dbReference type="Ensembl" id="ENSTRUP00000074217.1"/>
    </source>
</evidence>
<gene>
    <name evidence="16" type="primary">pygm</name>
</gene>
<evidence type="ECO:0000256" key="13">
    <source>
        <dbReference type="ARBA" id="ARBA00046356"/>
    </source>
</evidence>
<accession>A0A674NLV4</accession>
<dbReference type="GO" id="GO:0005737">
    <property type="term" value="C:cytoplasm"/>
    <property type="evidence" value="ECO:0007669"/>
    <property type="project" value="TreeGrafter"/>
</dbReference>
<dbReference type="PROSITE" id="PS00102">
    <property type="entry name" value="PHOSPHORYLASE"/>
    <property type="match status" value="1"/>
</dbReference>
<comment type="similarity">
    <text evidence="2 15">Belongs to the glycogen phosphorylase family.</text>
</comment>
<dbReference type="SUPFAM" id="SSF53756">
    <property type="entry name" value="UDP-Glycosyltransferase/glycogen phosphorylase"/>
    <property type="match status" value="2"/>
</dbReference>
<evidence type="ECO:0000256" key="14">
    <source>
        <dbReference type="PIRSR" id="PIRSR000460-1"/>
    </source>
</evidence>
<keyword evidence="4" id="KW-0597">Phosphoprotein</keyword>
<feature type="modified residue" description="N6-(pyridoxal phosphate)lysine" evidence="14">
    <location>
        <position position="642"/>
    </location>
</feature>